<sequence>MVETKIKPISAFISEYLAERKPRKGEVLRFEGCGGRDVYNCSVPFDFNGKTYIWGRVEKREEWATSVSVLFEQKDDGSFVRAEGADAYQLEDPFFMEIKGEYILGGTHVVKDKAKIKTYYVYFYRGKSPFALKYFTTGPDYMKDVRLVELTNGRIGVFSRPRNDEILEKFGTVSQIGYTEIDSLDELDAEVIDRAAYIPGCFAENEWGGVNQAIALRGGLIGLIGHQGYTLWKGEQEYPIYVNTAYIYDPAHNEIVKKEVIGVLSDYPPTDTKTPAHIYCAFTSGIVGTGEKVRLYSGLGDAHEGWVEIPDPFRGYR</sequence>
<reference evidence="1" key="2">
    <citation type="submission" date="2021-04" db="EMBL/GenBank/DDBJ databases">
        <authorList>
            <person name="Gilroy R."/>
        </authorList>
    </citation>
    <scope>NUCLEOTIDE SEQUENCE</scope>
    <source>
        <strain evidence="1">CHK192-19661</strain>
    </source>
</reference>
<comment type="caution">
    <text evidence="1">The sequence shown here is derived from an EMBL/GenBank/DDBJ whole genome shotgun (WGS) entry which is preliminary data.</text>
</comment>
<protein>
    <submittedName>
        <fullName evidence="1">DUF1861 family protein</fullName>
    </submittedName>
</protein>
<dbReference type="InterPro" id="IPR023296">
    <property type="entry name" value="Glyco_hydro_beta-prop_sf"/>
</dbReference>
<dbReference type="AlphaFoldDB" id="A0A9D2II44"/>
<accession>A0A9D2II44</accession>
<dbReference type="PANTHER" id="PTHR37036:SF2">
    <property type="entry name" value="DUF1861 FAMILY PROTEIN"/>
    <property type="match status" value="1"/>
</dbReference>
<dbReference type="Pfam" id="PF08950">
    <property type="entry name" value="DUF1861"/>
    <property type="match status" value="1"/>
</dbReference>
<gene>
    <name evidence="1" type="ORF">H9726_05345</name>
</gene>
<dbReference type="SUPFAM" id="SSF75005">
    <property type="entry name" value="Arabinanase/levansucrase/invertase"/>
    <property type="match status" value="1"/>
</dbReference>
<dbReference type="InterPro" id="IPR015045">
    <property type="entry name" value="MPT-1-like_LmxM"/>
</dbReference>
<name>A0A9D2II44_9FIRM</name>
<evidence type="ECO:0000313" key="1">
    <source>
        <dbReference type="EMBL" id="HIZ09895.1"/>
    </source>
</evidence>
<evidence type="ECO:0000313" key="2">
    <source>
        <dbReference type="Proteomes" id="UP000824025"/>
    </source>
</evidence>
<proteinExistence type="predicted"/>
<dbReference type="Proteomes" id="UP000824025">
    <property type="component" value="Unassembled WGS sequence"/>
</dbReference>
<dbReference type="Gene3D" id="2.115.10.20">
    <property type="entry name" value="Glycosyl hydrolase domain, family 43"/>
    <property type="match status" value="1"/>
</dbReference>
<dbReference type="PANTHER" id="PTHR37036">
    <property type="match status" value="1"/>
</dbReference>
<organism evidence="1 2">
    <name type="scientific">Candidatus Borkfalkia avicola</name>
    <dbReference type="NCBI Taxonomy" id="2838503"/>
    <lineage>
        <taxon>Bacteria</taxon>
        <taxon>Bacillati</taxon>
        <taxon>Bacillota</taxon>
        <taxon>Clostridia</taxon>
        <taxon>Christensenellales</taxon>
        <taxon>Christensenellaceae</taxon>
        <taxon>Candidatus Borkfalkia</taxon>
    </lineage>
</organism>
<dbReference type="EMBL" id="DXCF01000028">
    <property type="protein sequence ID" value="HIZ09895.1"/>
    <property type="molecule type" value="Genomic_DNA"/>
</dbReference>
<reference evidence="1" key="1">
    <citation type="journal article" date="2021" name="PeerJ">
        <title>Extensive microbial diversity within the chicken gut microbiome revealed by metagenomics and culture.</title>
        <authorList>
            <person name="Gilroy R."/>
            <person name="Ravi A."/>
            <person name="Getino M."/>
            <person name="Pursley I."/>
            <person name="Horton D.L."/>
            <person name="Alikhan N.F."/>
            <person name="Baker D."/>
            <person name="Gharbi K."/>
            <person name="Hall N."/>
            <person name="Watson M."/>
            <person name="Adriaenssens E.M."/>
            <person name="Foster-Nyarko E."/>
            <person name="Jarju S."/>
            <person name="Secka A."/>
            <person name="Antonio M."/>
            <person name="Oren A."/>
            <person name="Chaudhuri R.R."/>
            <person name="La Ragione R."/>
            <person name="Hildebrand F."/>
            <person name="Pallen M.J."/>
        </authorList>
    </citation>
    <scope>NUCLEOTIDE SEQUENCE</scope>
    <source>
        <strain evidence="1">CHK192-19661</strain>
    </source>
</reference>